<evidence type="ECO:0000256" key="4">
    <source>
        <dbReference type="ARBA" id="ARBA00022741"/>
    </source>
</evidence>
<evidence type="ECO:0000256" key="3">
    <source>
        <dbReference type="ARBA" id="ARBA00022705"/>
    </source>
</evidence>
<evidence type="ECO:0000256" key="7">
    <source>
        <dbReference type="HAMAP-Rule" id="MF_01509"/>
    </source>
</evidence>
<accession>A0A7C2SEN8</accession>
<reference evidence="9" key="1">
    <citation type="journal article" date="2020" name="mSystems">
        <title>Genome- and Community-Level Interaction Insights into Carbon Utilization and Element Cycling Functions of Hydrothermarchaeota in Hydrothermal Sediment.</title>
        <authorList>
            <person name="Zhou Z."/>
            <person name="Liu Y."/>
            <person name="Xu W."/>
            <person name="Pan J."/>
            <person name="Luo Z.H."/>
            <person name="Li M."/>
        </authorList>
    </citation>
    <scope>NUCLEOTIDE SEQUENCE [LARGE SCALE GENOMIC DNA]</scope>
    <source>
        <strain evidence="9">SpSt-12</strain>
        <strain evidence="11">SpSt-38</strain>
        <strain evidence="10">SpSt-87</strain>
    </source>
</reference>
<dbReference type="HAMAP" id="MF_01509">
    <property type="entry name" value="RfcS"/>
    <property type="match status" value="1"/>
</dbReference>
<dbReference type="FunFam" id="3.40.50.300:FF:000129">
    <property type="entry name" value="Replication factor C subunit 5"/>
    <property type="match status" value="1"/>
</dbReference>
<dbReference type="InterPro" id="IPR013748">
    <property type="entry name" value="Rep_factorC_C"/>
</dbReference>
<dbReference type="Pfam" id="PF00004">
    <property type="entry name" value="AAA"/>
    <property type="match status" value="1"/>
</dbReference>
<dbReference type="SUPFAM" id="SSF52540">
    <property type="entry name" value="P-loop containing nucleoside triphosphate hydrolases"/>
    <property type="match status" value="1"/>
</dbReference>
<dbReference type="AlphaFoldDB" id="A0A7C2SEN8"/>
<comment type="subunit">
    <text evidence="7">Heteromultimer composed of small subunits (RfcS) and large subunits (RfcL).</text>
</comment>
<keyword evidence="5 7" id="KW-0067">ATP-binding</keyword>
<dbReference type="InterPro" id="IPR003593">
    <property type="entry name" value="AAA+_ATPase"/>
</dbReference>
<dbReference type="InterPro" id="IPR027417">
    <property type="entry name" value="P-loop_NTPase"/>
</dbReference>
<dbReference type="CDD" id="cd00009">
    <property type="entry name" value="AAA"/>
    <property type="match status" value="1"/>
</dbReference>
<dbReference type="FunFam" id="1.20.272.10:FF:000029">
    <property type="entry name" value="Replication factor C small subunit"/>
    <property type="match status" value="1"/>
</dbReference>
<dbReference type="InterPro" id="IPR050238">
    <property type="entry name" value="DNA_Rep/Repair_Clamp_Loader"/>
</dbReference>
<evidence type="ECO:0000256" key="5">
    <source>
        <dbReference type="ARBA" id="ARBA00022840"/>
    </source>
</evidence>
<dbReference type="GO" id="GO:0006261">
    <property type="term" value="P:DNA-templated DNA replication"/>
    <property type="evidence" value="ECO:0007669"/>
    <property type="project" value="TreeGrafter"/>
</dbReference>
<gene>
    <name evidence="7" type="primary">rfcS</name>
    <name evidence="9" type="ORF">ENN70_08490</name>
    <name evidence="11" type="ORF">ENR21_01075</name>
    <name evidence="10" type="ORF">ENW66_03235</name>
</gene>
<dbReference type="SMART" id="SM00382">
    <property type="entry name" value="AAA"/>
    <property type="match status" value="1"/>
</dbReference>
<proteinExistence type="inferred from homology"/>
<dbReference type="FunFam" id="1.10.8.60:FF:000012">
    <property type="entry name" value="Replication factor C subunit 4"/>
    <property type="match status" value="1"/>
</dbReference>
<feature type="domain" description="AAA+ ATPase" evidence="8">
    <location>
        <begin position="37"/>
        <end position="162"/>
    </location>
</feature>
<evidence type="ECO:0000313" key="11">
    <source>
        <dbReference type="EMBL" id="HGF87048.1"/>
    </source>
</evidence>
<dbReference type="CDD" id="cd18140">
    <property type="entry name" value="HLD_clamp_RFC"/>
    <property type="match status" value="1"/>
</dbReference>
<dbReference type="PANTHER" id="PTHR11669">
    <property type="entry name" value="REPLICATION FACTOR C / DNA POLYMERASE III GAMMA-TAU SUBUNIT"/>
    <property type="match status" value="1"/>
</dbReference>
<evidence type="ECO:0000256" key="2">
    <source>
        <dbReference type="ARBA" id="ARBA00014164"/>
    </source>
</evidence>
<dbReference type="GO" id="GO:0003689">
    <property type="term" value="F:DNA clamp loader activity"/>
    <property type="evidence" value="ECO:0007669"/>
    <property type="project" value="UniProtKB-UniRule"/>
</dbReference>
<protein>
    <recommendedName>
        <fullName evidence="2 7">Replication factor C small subunit</fullName>
        <shortName evidence="7">RFC small subunit</shortName>
    </recommendedName>
    <alternativeName>
        <fullName evidence="6 7">Clamp loader small subunit</fullName>
    </alternativeName>
</protein>
<dbReference type="InterPro" id="IPR008921">
    <property type="entry name" value="DNA_pol3_clamp-load_cplx_C"/>
</dbReference>
<sequence>MENFEIWVEKYRPRTLDEVVGQDEVIQRLKGYVKRKNIPHLLFSGPPGTGKTATAIALTRDLFGENWRDNFIEMNASDERGIDVVRHKIKDFARTAPIGDAPFKIIFLDEADALTADAQAALRRTMEMYSKSCRFILSCNYVSRIIEPIQSRCAVFKFRPVPREAMKKRLLEICEKEGVKITEDGLEALMYISGGDFRKAINALQGAAAIGEIVDAEAIYQITATARPEEMKELIQTALKGNFMEAREILDRLMVEYGMSGEDIVSQLFREILSMPVEDSLKVQLIDKLGEIDFRLTEGANERIQLDAYLAYLSTLNVGEIQKRKA</sequence>
<dbReference type="GO" id="GO:0003677">
    <property type="term" value="F:DNA binding"/>
    <property type="evidence" value="ECO:0007669"/>
    <property type="project" value="InterPro"/>
</dbReference>
<comment type="function">
    <text evidence="7">Part of the RFC clamp loader complex which loads the PCNA sliding clamp onto DNA.</text>
</comment>
<dbReference type="InterPro" id="IPR003959">
    <property type="entry name" value="ATPase_AAA_core"/>
</dbReference>
<dbReference type="GO" id="GO:0005524">
    <property type="term" value="F:ATP binding"/>
    <property type="evidence" value="ECO:0007669"/>
    <property type="project" value="UniProtKB-UniRule"/>
</dbReference>
<feature type="binding site" evidence="7">
    <location>
        <begin position="45"/>
        <end position="52"/>
    </location>
    <ligand>
        <name>ATP</name>
        <dbReference type="ChEBI" id="CHEBI:30616"/>
    </ligand>
</feature>
<comment type="similarity">
    <text evidence="1 7">Belongs to the activator 1 small subunits family. RfcS subfamily.</text>
</comment>
<dbReference type="Pfam" id="PF08542">
    <property type="entry name" value="Rep_fac_C"/>
    <property type="match status" value="1"/>
</dbReference>
<dbReference type="InterPro" id="IPR023748">
    <property type="entry name" value="Rep_factor-C_ssu_arc"/>
</dbReference>
<dbReference type="EMBL" id="DTLB01000017">
    <property type="protein sequence ID" value="HFW31952.1"/>
    <property type="molecule type" value="Genomic_DNA"/>
</dbReference>
<evidence type="ECO:0000259" key="8">
    <source>
        <dbReference type="SMART" id="SM00382"/>
    </source>
</evidence>
<dbReference type="GO" id="GO:0005663">
    <property type="term" value="C:DNA replication factor C complex"/>
    <property type="evidence" value="ECO:0007669"/>
    <property type="project" value="InterPro"/>
</dbReference>
<dbReference type="GO" id="GO:0006281">
    <property type="term" value="P:DNA repair"/>
    <property type="evidence" value="ECO:0007669"/>
    <property type="project" value="TreeGrafter"/>
</dbReference>
<evidence type="ECO:0000256" key="1">
    <source>
        <dbReference type="ARBA" id="ARBA00009668"/>
    </source>
</evidence>
<dbReference type="InterPro" id="IPR047854">
    <property type="entry name" value="RFC_lid"/>
</dbReference>
<dbReference type="EMBL" id="DSQD01000035">
    <property type="protein sequence ID" value="HGF87048.1"/>
    <property type="molecule type" value="Genomic_DNA"/>
</dbReference>
<evidence type="ECO:0000313" key="9">
    <source>
        <dbReference type="EMBL" id="HET22067.1"/>
    </source>
</evidence>
<dbReference type="NCBIfam" id="NF001679">
    <property type="entry name" value="PRK00440.1"/>
    <property type="match status" value="1"/>
</dbReference>
<keyword evidence="4 7" id="KW-0547">Nucleotide-binding</keyword>
<dbReference type="Gene3D" id="1.10.8.60">
    <property type="match status" value="1"/>
</dbReference>
<dbReference type="EMBL" id="DSCQ01000110">
    <property type="protein sequence ID" value="HET22067.1"/>
    <property type="molecule type" value="Genomic_DNA"/>
</dbReference>
<organism evidence="9">
    <name type="scientific">Archaeoglobus fulgidus</name>
    <dbReference type="NCBI Taxonomy" id="2234"/>
    <lineage>
        <taxon>Archaea</taxon>
        <taxon>Methanobacteriati</taxon>
        <taxon>Methanobacteriota</taxon>
        <taxon>Archaeoglobi</taxon>
        <taxon>Archaeoglobales</taxon>
        <taxon>Archaeoglobaceae</taxon>
        <taxon>Archaeoglobus</taxon>
    </lineage>
</organism>
<name>A0A7C2SEN8_ARCFL</name>
<comment type="caution">
    <text evidence="9">The sequence shown here is derived from an EMBL/GenBank/DDBJ whole genome shotgun (WGS) entry which is preliminary data.</text>
</comment>
<dbReference type="PANTHER" id="PTHR11669:SF20">
    <property type="entry name" value="REPLICATION FACTOR C SUBUNIT 4"/>
    <property type="match status" value="1"/>
</dbReference>
<keyword evidence="3 7" id="KW-0235">DNA replication</keyword>
<evidence type="ECO:0000256" key="6">
    <source>
        <dbReference type="ARBA" id="ARBA00031749"/>
    </source>
</evidence>
<dbReference type="Gene3D" id="1.20.272.10">
    <property type="match status" value="1"/>
</dbReference>
<evidence type="ECO:0000313" key="10">
    <source>
        <dbReference type="EMBL" id="HFW31952.1"/>
    </source>
</evidence>
<dbReference type="Gene3D" id="3.40.50.300">
    <property type="entry name" value="P-loop containing nucleotide triphosphate hydrolases"/>
    <property type="match status" value="1"/>
</dbReference>
<dbReference type="GO" id="GO:0016887">
    <property type="term" value="F:ATP hydrolysis activity"/>
    <property type="evidence" value="ECO:0007669"/>
    <property type="project" value="InterPro"/>
</dbReference>
<dbReference type="SUPFAM" id="SSF48019">
    <property type="entry name" value="post-AAA+ oligomerization domain-like"/>
    <property type="match status" value="1"/>
</dbReference>